<evidence type="ECO:0000313" key="5">
    <source>
        <dbReference type="WBParaSite" id="BXY_0329600.1"/>
    </source>
</evidence>
<protein>
    <submittedName>
        <fullName evidence="1">(pine wood nematode) hypothetical protein</fullName>
    </submittedName>
</protein>
<sequence length="443" mass="50126">MSVDIYLVLDLSVTITQNVDVGCSDKVHRALSFAETFIEKVEKSEVNVHLSRITSGGLVRTLFQKFLARTDIEYGLTDFWALKKVISDHRASRPVELLVLSDMVDEFEFPRDYRLSAFWRFILLSSFEGDGISEKLIAALECFSLEMAVFYGLGRSPAELDTLKYFPTFLFEDDCVAEVAKQYALEERTKRIVDIVISPSLTVKAKVTPGIPKHLVIFYSEMTSTIFNPVQVPTFKLAGFVMSSSLTRVPQTPLIHSVMPVVNEKRDALNCLVKAMTRVDNYTGILIHSSGEECFLRAVKHSPTDGYALVIQFYPRQFVQYKPFGTPGNIEISKLPSLSYKATDRFYWSEASEIQQDANKLCRRLKRDPTPKAFYEDLRHMSEFAIACDFQDLGANFACLLEKRAASQDLHTNYNIVSTVQILKKVGFEGLLIAIPQLEQGPK</sequence>
<name>A0A1I7RRE9_BURXY</name>
<accession>A0A1I7RRE9</accession>
<dbReference type="AlphaFoldDB" id="A0A1I7RRE9"/>
<evidence type="ECO:0000313" key="3">
    <source>
        <dbReference type="Proteomes" id="UP000095284"/>
    </source>
</evidence>
<dbReference type="Proteomes" id="UP000582659">
    <property type="component" value="Unassembled WGS sequence"/>
</dbReference>
<dbReference type="OrthoDB" id="5852527at2759"/>
<dbReference type="EMBL" id="CAJFDI010000006">
    <property type="protein sequence ID" value="CAD5234918.1"/>
    <property type="molecule type" value="Genomic_DNA"/>
</dbReference>
<evidence type="ECO:0000313" key="1">
    <source>
        <dbReference type="EMBL" id="CAD5234918.1"/>
    </source>
</evidence>
<organism evidence="3 5">
    <name type="scientific">Bursaphelenchus xylophilus</name>
    <name type="common">Pinewood nematode worm</name>
    <name type="synonym">Aphelenchoides xylophilus</name>
    <dbReference type="NCBI Taxonomy" id="6326"/>
    <lineage>
        <taxon>Eukaryota</taxon>
        <taxon>Metazoa</taxon>
        <taxon>Ecdysozoa</taxon>
        <taxon>Nematoda</taxon>
        <taxon>Chromadorea</taxon>
        <taxon>Rhabditida</taxon>
        <taxon>Tylenchina</taxon>
        <taxon>Tylenchomorpha</taxon>
        <taxon>Aphelenchoidea</taxon>
        <taxon>Aphelenchoididae</taxon>
        <taxon>Bursaphelenchus</taxon>
    </lineage>
</organism>
<dbReference type="Proteomes" id="UP000659654">
    <property type="component" value="Unassembled WGS sequence"/>
</dbReference>
<reference evidence="2" key="2">
    <citation type="submission" date="2020-08" db="EMBL/GenBank/DDBJ databases">
        <authorList>
            <person name="Kikuchi T."/>
        </authorList>
    </citation>
    <scope>NUCLEOTIDE SEQUENCE</scope>
    <source>
        <strain evidence="1">Ka4C1</strain>
    </source>
</reference>
<evidence type="ECO:0000313" key="4">
    <source>
        <dbReference type="Proteomes" id="UP000659654"/>
    </source>
</evidence>
<dbReference type="EMBL" id="CAJFCV020000006">
    <property type="protein sequence ID" value="CAG9130988.1"/>
    <property type="molecule type" value="Genomic_DNA"/>
</dbReference>
<keyword evidence="4" id="KW-1185">Reference proteome</keyword>
<gene>
    <name evidence="1" type="ORF">BXYJ_LOCUS15009</name>
</gene>
<proteinExistence type="predicted"/>
<evidence type="ECO:0000313" key="2">
    <source>
        <dbReference type="EMBL" id="CAG9130988.1"/>
    </source>
</evidence>
<reference evidence="5" key="1">
    <citation type="submission" date="2016-11" db="UniProtKB">
        <authorList>
            <consortium name="WormBaseParasite"/>
        </authorList>
    </citation>
    <scope>IDENTIFICATION</scope>
</reference>
<dbReference type="WBParaSite" id="BXY_0329600.1">
    <property type="protein sequence ID" value="BXY_0329600.1"/>
    <property type="gene ID" value="BXY_0329600"/>
</dbReference>
<dbReference type="Proteomes" id="UP000095284">
    <property type="component" value="Unplaced"/>
</dbReference>